<name>A0ACB8S7S3_9AGAM</name>
<proteinExistence type="predicted"/>
<reference evidence="1" key="1">
    <citation type="submission" date="2021-02" db="EMBL/GenBank/DDBJ databases">
        <authorList>
            <consortium name="DOE Joint Genome Institute"/>
            <person name="Ahrendt S."/>
            <person name="Looney B.P."/>
            <person name="Miyauchi S."/>
            <person name="Morin E."/>
            <person name="Drula E."/>
            <person name="Courty P.E."/>
            <person name="Chicoki N."/>
            <person name="Fauchery L."/>
            <person name="Kohler A."/>
            <person name="Kuo A."/>
            <person name="Labutti K."/>
            <person name="Pangilinan J."/>
            <person name="Lipzen A."/>
            <person name="Riley R."/>
            <person name="Andreopoulos W."/>
            <person name="He G."/>
            <person name="Johnson J."/>
            <person name="Barry K.W."/>
            <person name="Grigoriev I.V."/>
            <person name="Nagy L."/>
            <person name="Hibbett D."/>
            <person name="Henrissat B."/>
            <person name="Matheny P.B."/>
            <person name="Labbe J."/>
            <person name="Martin F."/>
        </authorList>
    </citation>
    <scope>NUCLEOTIDE SEQUENCE</scope>
    <source>
        <strain evidence="1">FP105234-sp</strain>
    </source>
</reference>
<comment type="caution">
    <text evidence="1">The sequence shown here is derived from an EMBL/GenBank/DDBJ whole genome shotgun (WGS) entry which is preliminary data.</text>
</comment>
<sequence length="519" mass="57926">MHLLSWTALDLVVLATIVHLIRRFLDHRRRRGLQYVPGPKGLPVIGNLLDVSAKEGLWLTYDRLGKSYGDMYSLEVLGQRILVLQTHKAVADLFEKRGQRYSDRIIPTMLEMAGYSKWFLSLLHPDASWRLGRRTLDRALRPSALVQYQPVQRRKALDFCQQLLHEPADFVNHIKHLGGAVIMALAYGYDVESSNDKLLKSGHTAVDVVAVSLLPGALLVNILPSLRHIPKWVPGLSYKPMAKYAFDVGQTSIYGPWNFVKNEMAKGTARPSVARDELSEQQFKTEEEEHTIVGALGTMFAAGSDTTTSVLETLFLMLCLYPEVQSRAQAELESVTKGERLPTFADRTELHYINALCRELTRWRIVTPIGVPHATSEDDIYEGYFVPKGTLVVANALTILQDPAVYPEPHVFRPERYMTEEGCFKDDPWLSIAFGGGKRICPGRFIVDNTVFITVSLVLSVFNVSKPKGTPHGLLEGNENVGDSIVTRPQPFACSIVPRSKSAVDILLATVSESSESDI</sequence>
<evidence type="ECO:0000313" key="1">
    <source>
        <dbReference type="EMBL" id="KAI0052445.1"/>
    </source>
</evidence>
<evidence type="ECO:0000313" key="2">
    <source>
        <dbReference type="Proteomes" id="UP000814033"/>
    </source>
</evidence>
<dbReference type="EMBL" id="MU275845">
    <property type="protein sequence ID" value="KAI0052445.1"/>
    <property type="molecule type" value="Genomic_DNA"/>
</dbReference>
<reference evidence="1" key="2">
    <citation type="journal article" date="2022" name="New Phytol.">
        <title>Evolutionary transition to the ectomycorrhizal habit in the genomes of a hyperdiverse lineage of mushroom-forming fungi.</title>
        <authorList>
            <person name="Looney B."/>
            <person name="Miyauchi S."/>
            <person name="Morin E."/>
            <person name="Drula E."/>
            <person name="Courty P.E."/>
            <person name="Kohler A."/>
            <person name="Kuo A."/>
            <person name="LaButti K."/>
            <person name="Pangilinan J."/>
            <person name="Lipzen A."/>
            <person name="Riley R."/>
            <person name="Andreopoulos W."/>
            <person name="He G."/>
            <person name="Johnson J."/>
            <person name="Nolan M."/>
            <person name="Tritt A."/>
            <person name="Barry K.W."/>
            <person name="Grigoriev I.V."/>
            <person name="Nagy L.G."/>
            <person name="Hibbett D."/>
            <person name="Henrissat B."/>
            <person name="Matheny P.B."/>
            <person name="Labbe J."/>
            <person name="Martin F.M."/>
        </authorList>
    </citation>
    <scope>NUCLEOTIDE SEQUENCE</scope>
    <source>
        <strain evidence="1">FP105234-sp</strain>
    </source>
</reference>
<keyword evidence="2" id="KW-1185">Reference proteome</keyword>
<organism evidence="1 2">
    <name type="scientific">Auriscalpium vulgare</name>
    <dbReference type="NCBI Taxonomy" id="40419"/>
    <lineage>
        <taxon>Eukaryota</taxon>
        <taxon>Fungi</taxon>
        <taxon>Dikarya</taxon>
        <taxon>Basidiomycota</taxon>
        <taxon>Agaricomycotina</taxon>
        <taxon>Agaricomycetes</taxon>
        <taxon>Russulales</taxon>
        <taxon>Auriscalpiaceae</taxon>
        <taxon>Auriscalpium</taxon>
    </lineage>
</organism>
<accession>A0ACB8S7S3</accession>
<dbReference type="Proteomes" id="UP000814033">
    <property type="component" value="Unassembled WGS sequence"/>
</dbReference>
<gene>
    <name evidence="1" type="ORF">FA95DRAFT_1483599</name>
</gene>
<protein>
    <submittedName>
        <fullName evidence="1">Cytochrome P450</fullName>
    </submittedName>
</protein>